<dbReference type="PANTHER" id="PTHR30273:SF2">
    <property type="entry name" value="PROTEIN FECR"/>
    <property type="match status" value="1"/>
</dbReference>
<dbReference type="Pfam" id="PF16344">
    <property type="entry name" value="FecR_C"/>
    <property type="match status" value="1"/>
</dbReference>
<dbReference type="Pfam" id="PF04773">
    <property type="entry name" value="FecR"/>
    <property type="match status" value="1"/>
</dbReference>
<evidence type="ECO:0000259" key="2">
    <source>
        <dbReference type="Pfam" id="PF04773"/>
    </source>
</evidence>
<dbReference type="Gene3D" id="2.60.120.1440">
    <property type="match status" value="1"/>
</dbReference>
<protein>
    <submittedName>
        <fullName evidence="4">FecR family protein</fullName>
    </submittedName>
</protein>
<evidence type="ECO:0000313" key="4">
    <source>
        <dbReference type="EMBL" id="MFC3975126.1"/>
    </source>
</evidence>
<dbReference type="InterPro" id="IPR012373">
    <property type="entry name" value="Ferrdict_sens_TM"/>
</dbReference>
<dbReference type="InterPro" id="IPR006860">
    <property type="entry name" value="FecR"/>
</dbReference>
<organism evidence="4 5">
    <name type="scientific">Belliella kenyensis</name>
    <dbReference type="NCBI Taxonomy" id="1472724"/>
    <lineage>
        <taxon>Bacteria</taxon>
        <taxon>Pseudomonadati</taxon>
        <taxon>Bacteroidota</taxon>
        <taxon>Cytophagia</taxon>
        <taxon>Cytophagales</taxon>
        <taxon>Cyclobacteriaceae</taxon>
        <taxon>Belliella</taxon>
    </lineage>
</organism>
<name>A0ABV8EH84_9BACT</name>
<dbReference type="InterPro" id="IPR032508">
    <property type="entry name" value="FecR_C"/>
</dbReference>
<dbReference type="PANTHER" id="PTHR30273">
    <property type="entry name" value="PERIPLASMIC SIGNAL SENSOR AND SIGMA FACTOR ACTIVATOR FECR-RELATED"/>
    <property type="match status" value="1"/>
</dbReference>
<keyword evidence="1" id="KW-0472">Membrane</keyword>
<feature type="domain" description="FecR protein" evidence="2">
    <location>
        <begin position="192"/>
        <end position="280"/>
    </location>
</feature>
<feature type="transmembrane region" description="Helical" evidence="1">
    <location>
        <begin position="94"/>
        <end position="114"/>
    </location>
</feature>
<evidence type="ECO:0000313" key="5">
    <source>
        <dbReference type="Proteomes" id="UP001595766"/>
    </source>
</evidence>
<dbReference type="Proteomes" id="UP001595766">
    <property type="component" value="Unassembled WGS sequence"/>
</dbReference>
<proteinExistence type="predicted"/>
<dbReference type="Gene3D" id="3.55.50.30">
    <property type="match status" value="1"/>
</dbReference>
<reference evidence="5" key="1">
    <citation type="journal article" date="2019" name="Int. J. Syst. Evol. Microbiol.">
        <title>The Global Catalogue of Microorganisms (GCM) 10K type strain sequencing project: providing services to taxonomists for standard genome sequencing and annotation.</title>
        <authorList>
            <consortium name="The Broad Institute Genomics Platform"/>
            <consortium name="The Broad Institute Genome Sequencing Center for Infectious Disease"/>
            <person name="Wu L."/>
            <person name="Ma J."/>
        </authorList>
    </citation>
    <scope>NUCLEOTIDE SEQUENCE [LARGE SCALE GENOMIC DNA]</scope>
    <source>
        <strain evidence="5">CECT 8551</strain>
    </source>
</reference>
<feature type="domain" description="Protein FecR C-terminal" evidence="3">
    <location>
        <begin position="323"/>
        <end position="391"/>
    </location>
</feature>
<dbReference type="RefSeq" id="WP_241292378.1">
    <property type="nucleotide sequence ID" value="NZ_JAKZGR010000003.1"/>
</dbReference>
<evidence type="ECO:0000256" key="1">
    <source>
        <dbReference type="SAM" id="Phobius"/>
    </source>
</evidence>
<keyword evidence="1" id="KW-1133">Transmembrane helix</keyword>
<keyword evidence="1" id="KW-0812">Transmembrane</keyword>
<sequence length="395" mass="45001">MNNLIDAFKIALGIFKSKTETFDSKEEEVYKLWSKDPANKRFIDEITSNHRIKEKIGLYDSADKEAVWAKTLDRISIDKKSNYHIDFWNRGRRIAAILVIGLLISMGVSTLMLLNQNEQTEFAHFLPGSSKAILIMEDGKQINLNSNDQEVSSSNGFLLRSKQSILDYMSQSKLHTVIEEEIKMHTLIVPLGGEYRVSLSDGTKVWMNSASTLKYPVLFTGETREVELVGEAYFEVSKGDKEFRIKSGEAQIIVLGTSFNLRSYPDDDNITTTLVTGKVKMNVGEKELDLTPGLQGRYHKVDKSFTAKPVNVKESIAWKDGVFYFEEETLEEILKQYGRWYDMKVKFENSALKSKTYTGVFKKDDAIEVFFDMVSETSDISFEAKGDTIIIKNQK</sequence>
<keyword evidence="5" id="KW-1185">Reference proteome</keyword>
<evidence type="ECO:0000259" key="3">
    <source>
        <dbReference type="Pfam" id="PF16344"/>
    </source>
</evidence>
<gene>
    <name evidence="4" type="ORF">ACFOUP_01935</name>
</gene>
<accession>A0ABV8EH84</accession>
<comment type="caution">
    <text evidence="4">The sequence shown here is derived from an EMBL/GenBank/DDBJ whole genome shotgun (WGS) entry which is preliminary data.</text>
</comment>
<dbReference type="EMBL" id="JBHSAV010000003">
    <property type="protein sequence ID" value="MFC3975126.1"/>
    <property type="molecule type" value="Genomic_DNA"/>
</dbReference>